<dbReference type="EMBL" id="KN839886">
    <property type="protein sequence ID" value="KIJ59506.1"/>
    <property type="molecule type" value="Genomic_DNA"/>
</dbReference>
<accession>A0A0C9W8S5</accession>
<proteinExistence type="predicted"/>
<dbReference type="HOGENOM" id="CLU_002498_2_1_1"/>
<dbReference type="InterPro" id="IPR041078">
    <property type="entry name" value="Plavaka"/>
</dbReference>
<sequence length="323" mass="37736">MHYSVSHFYHRSLVSIIREKVLDPAHHRLFHYEPYELRWHPPHKPHDIRVYGELFTSSAFLEAHCKLQDSPAEPESDLPRRIIALMFWSDATQLTSFGNAKLWPVYMYFGNVSKYKRCQPPSHLCTHAAYLQTLPNDFKDFALEHSGCKLPGDAFFTHCHHELFHAQWQELLDDDFVQAYEHGMVLTCCDGIQWRLFPRIFTYSADYPEKVLIANICNLGSCPCPRCLISKDHLHNLASERDILQHHALACRDTEERRKKVVDARRLIYDQQYVVDTPQVEALLKEESLVPTKNAFSERLSHVGFDFFLMLVVDLLHEFELGV</sequence>
<gene>
    <name evidence="1" type="ORF">HYDPIDRAFT_100543</name>
</gene>
<evidence type="ECO:0000313" key="2">
    <source>
        <dbReference type="Proteomes" id="UP000053820"/>
    </source>
</evidence>
<keyword evidence="2" id="KW-1185">Reference proteome</keyword>
<reference evidence="1 2" key="1">
    <citation type="submission" date="2014-04" db="EMBL/GenBank/DDBJ databases">
        <title>Evolutionary Origins and Diversification of the Mycorrhizal Mutualists.</title>
        <authorList>
            <consortium name="DOE Joint Genome Institute"/>
            <consortium name="Mycorrhizal Genomics Consortium"/>
            <person name="Kohler A."/>
            <person name="Kuo A."/>
            <person name="Nagy L.G."/>
            <person name="Floudas D."/>
            <person name="Copeland A."/>
            <person name="Barry K.W."/>
            <person name="Cichocki N."/>
            <person name="Veneault-Fourrey C."/>
            <person name="LaButti K."/>
            <person name="Lindquist E.A."/>
            <person name="Lipzen A."/>
            <person name="Lundell T."/>
            <person name="Morin E."/>
            <person name="Murat C."/>
            <person name="Riley R."/>
            <person name="Ohm R."/>
            <person name="Sun H."/>
            <person name="Tunlid A."/>
            <person name="Henrissat B."/>
            <person name="Grigoriev I.V."/>
            <person name="Hibbett D.S."/>
            <person name="Martin F."/>
        </authorList>
    </citation>
    <scope>NUCLEOTIDE SEQUENCE [LARGE SCALE GENOMIC DNA]</scope>
    <source>
        <strain evidence="1 2">MD-312</strain>
    </source>
</reference>
<dbReference type="Proteomes" id="UP000053820">
    <property type="component" value="Unassembled WGS sequence"/>
</dbReference>
<dbReference type="OrthoDB" id="3208495at2759"/>
<dbReference type="AlphaFoldDB" id="A0A0C9W8S5"/>
<name>A0A0C9W8S5_9AGAM</name>
<organism evidence="1 2">
    <name type="scientific">Hydnomerulius pinastri MD-312</name>
    <dbReference type="NCBI Taxonomy" id="994086"/>
    <lineage>
        <taxon>Eukaryota</taxon>
        <taxon>Fungi</taxon>
        <taxon>Dikarya</taxon>
        <taxon>Basidiomycota</taxon>
        <taxon>Agaricomycotina</taxon>
        <taxon>Agaricomycetes</taxon>
        <taxon>Agaricomycetidae</taxon>
        <taxon>Boletales</taxon>
        <taxon>Boletales incertae sedis</taxon>
        <taxon>Leucogyrophana</taxon>
    </lineage>
</organism>
<protein>
    <submittedName>
        <fullName evidence="1">Uncharacterized protein</fullName>
    </submittedName>
</protein>
<evidence type="ECO:0000313" key="1">
    <source>
        <dbReference type="EMBL" id="KIJ59506.1"/>
    </source>
</evidence>
<dbReference type="Pfam" id="PF18759">
    <property type="entry name" value="Plavaka"/>
    <property type="match status" value="1"/>
</dbReference>